<keyword evidence="3" id="KW-1185">Reference proteome</keyword>
<reference evidence="1" key="3">
    <citation type="submission" date="2017-01" db="EMBL/GenBank/DDBJ databases">
        <authorList>
            <person name="Mah S.A."/>
            <person name="Swanson W.J."/>
            <person name="Moy G.W."/>
            <person name="Vacquier V.D."/>
        </authorList>
    </citation>
    <scope>NUCLEOTIDE SEQUENCE</scope>
    <source>
        <strain evidence="1">AJ5</strain>
    </source>
</reference>
<gene>
    <name evidence="2" type="ORF">C445_12401</name>
    <name evidence="1" type="ORF">CHINAEXTREME_01935</name>
</gene>
<dbReference type="PROSITE" id="PS51257">
    <property type="entry name" value="PROKAR_LIPOPROTEIN"/>
    <property type="match status" value="1"/>
</dbReference>
<dbReference type="RefSeq" id="WP_007142192.1">
    <property type="nucleotide sequence ID" value="NZ_AOLZ01000042.1"/>
</dbReference>
<sequence>MTRGPSFERRRALAALGSGVATAIAGCLGDGGLAISGDPRYEEGTVDVGDDAENRSAQEMTAAEALAQQEVNDSVTRIDVLELVEHEFVLEDDYRGSTVQGTVENTGSDRIELAEVRVRVYDDDGAQLGRYLATVGDLEGGARWSFQVIVLQSPGDIARYDVTALGTPT</sequence>
<protein>
    <recommendedName>
        <fullName evidence="5">DUF3426 domain-containing protein</fullName>
    </recommendedName>
</protein>
<dbReference type="Proteomes" id="UP000186547">
    <property type="component" value="Chromosome"/>
</dbReference>
<evidence type="ECO:0008006" key="5">
    <source>
        <dbReference type="Google" id="ProtNLM"/>
    </source>
</evidence>
<evidence type="ECO:0000313" key="1">
    <source>
        <dbReference type="EMBL" id="APW96605.1"/>
    </source>
</evidence>
<organism evidence="2 3">
    <name type="scientific">Natronobacterium lacisalsi AJ5</name>
    <dbReference type="NCBI Taxonomy" id="358396"/>
    <lineage>
        <taxon>Archaea</taxon>
        <taxon>Methanobacteriati</taxon>
        <taxon>Methanobacteriota</taxon>
        <taxon>Stenosarchaea group</taxon>
        <taxon>Halobacteria</taxon>
        <taxon>Halobacteriales</taxon>
        <taxon>Natrialbaceae</taxon>
        <taxon>Natronobacterium</taxon>
    </lineage>
</organism>
<dbReference type="EMBL" id="AOLZ01000042">
    <property type="protein sequence ID" value="EMA32113.1"/>
    <property type="molecule type" value="Genomic_DNA"/>
</dbReference>
<dbReference type="AlphaFoldDB" id="M0LGA3"/>
<evidence type="ECO:0000313" key="2">
    <source>
        <dbReference type="EMBL" id="EMA32113.1"/>
    </source>
</evidence>
<evidence type="ECO:0000313" key="4">
    <source>
        <dbReference type="Proteomes" id="UP000186547"/>
    </source>
</evidence>
<dbReference type="NCBIfam" id="NF038353">
    <property type="entry name" value="FxLYD_dom"/>
    <property type="match status" value="1"/>
</dbReference>
<reference evidence="1 4" key="1">
    <citation type="journal article" date="2011" name="J. Bacteriol.">
        <title>Genome sequence of Halobiforma lacisalsi AJ5, an extremely halophilic archaeon which harbors a bop gene.</title>
        <authorList>
            <person name="Jiang X."/>
            <person name="Wang S."/>
            <person name="Cheng H."/>
            <person name="Huo Y."/>
            <person name="Zhang X."/>
            <person name="Zhu X."/>
            <person name="Han X."/>
            <person name="Ni P."/>
            <person name="Wu M."/>
        </authorList>
    </citation>
    <scope>NUCLEOTIDE SEQUENCE [LARGE SCALE GENOMIC DNA]</scope>
    <source>
        <strain evidence="1 4">AJ5</strain>
    </source>
</reference>
<accession>M0LGA3</accession>
<reference evidence="2 3" key="2">
    <citation type="journal article" date="2014" name="PLoS Genet.">
        <title>Phylogenetically driven sequencing of extremely halophilic archaea reveals strategies for static and dynamic osmo-response.</title>
        <authorList>
            <person name="Becker E.A."/>
            <person name="Seitzer P.M."/>
            <person name="Tritt A."/>
            <person name="Larsen D."/>
            <person name="Krusor M."/>
            <person name="Yao A.I."/>
            <person name="Wu D."/>
            <person name="Madern D."/>
            <person name="Eisen J.A."/>
            <person name="Darling A.E."/>
            <person name="Facciotti M.T."/>
        </authorList>
    </citation>
    <scope>NUCLEOTIDE SEQUENCE [LARGE SCALE GENOMIC DNA]</scope>
    <source>
        <strain evidence="2 3">AJ5</strain>
    </source>
</reference>
<dbReference type="EMBL" id="CP019285">
    <property type="protein sequence ID" value="APW96605.1"/>
    <property type="molecule type" value="Genomic_DNA"/>
</dbReference>
<name>M0LGA3_NATLA</name>
<evidence type="ECO:0000313" key="3">
    <source>
        <dbReference type="Proteomes" id="UP000011555"/>
    </source>
</evidence>
<dbReference type="InterPro" id="IPR047676">
    <property type="entry name" value="FxLYD_dom"/>
</dbReference>
<dbReference type="eggNOG" id="arCOG10172">
    <property type="taxonomic scope" value="Archaea"/>
</dbReference>
<dbReference type="KEGG" id="hlc:CHINAEXTREME01935"/>
<proteinExistence type="predicted"/>
<dbReference type="GeneID" id="30919845"/>
<dbReference type="Proteomes" id="UP000011555">
    <property type="component" value="Unassembled WGS sequence"/>
</dbReference>